<organism evidence="2 3">
    <name type="scientific">Blattamonas nauphoetae</name>
    <dbReference type="NCBI Taxonomy" id="2049346"/>
    <lineage>
        <taxon>Eukaryota</taxon>
        <taxon>Metamonada</taxon>
        <taxon>Preaxostyla</taxon>
        <taxon>Oxymonadida</taxon>
        <taxon>Blattamonas</taxon>
    </lineage>
</organism>
<dbReference type="Proteomes" id="UP001281761">
    <property type="component" value="Unassembled WGS sequence"/>
</dbReference>
<feature type="region of interest" description="Disordered" evidence="1">
    <location>
        <begin position="88"/>
        <end position="108"/>
    </location>
</feature>
<sequence>MCFVMNKIAISILDTQDILTVLNTFSFQRPFPQLRKAQCFPITGCEERSEIKLGRQFPQQLTGQTHESSFQSRLCRAEVSERCPVSMIGDSSMSTTTQPFRLTKISKR</sequence>
<keyword evidence="3" id="KW-1185">Reference proteome</keyword>
<evidence type="ECO:0000313" key="2">
    <source>
        <dbReference type="EMBL" id="KAK2939996.1"/>
    </source>
</evidence>
<evidence type="ECO:0000313" key="3">
    <source>
        <dbReference type="Proteomes" id="UP001281761"/>
    </source>
</evidence>
<dbReference type="EMBL" id="JARBJD010000776">
    <property type="protein sequence ID" value="KAK2939996.1"/>
    <property type="molecule type" value="Genomic_DNA"/>
</dbReference>
<evidence type="ECO:0000256" key="1">
    <source>
        <dbReference type="SAM" id="MobiDB-lite"/>
    </source>
</evidence>
<protein>
    <submittedName>
        <fullName evidence="2">Uncharacterized protein</fullName>
    </submittedName>
</protein>
<gene>
    <name evidence="2" type="ORF">BLNAU_25095</name>
</gene>
<feature type="compositionally biased region" description="Polar residues" evidence="1">
    <location>
        <begin position="89"/>
        <end position="100"/>
    </location>
</feature>
<name>A0ABQ9WKI3_9EUKA</name>
<proteinExistence type="predicted"/>
<reference evidence="2 3" key="1">
    <citation type="journal article" date="2022" name="bioRxiv">
        <title>Genomics of Preaxostyla Flagellates Illuminates Evolutionary Transitions and the Path Towards Mitochondrial Loss.</title>
        <authorList>
            <person name="Novak L.V.F."/>
            <person name="Treitli S.C."/>
            <person name="Pyrih J."/>
            <person name="Halakuc P."/>
            <person name="Pipaliya S.V."/>
            <person name="Vacek V."/>
            <person name="Brzon O."/>
            <person name="Soukal P."/>
            <person name="Eme L."/>
            <person name="Dacks J.B."/>
            <person name="Karnkowska A."/>
            <person name="Elias M."/>
            <person name="Hampl V."/>
        </authorList>
    </citation>
    <scope>NUCLEOTIDE SEQUENCE [LARGE SCALE GENOMIC DNA]</scope>
    <source>
        <strain evidence="2">NAU3</strain>
        <tissue evidence="2">Gut</tissue>
    </source>
</reference>
<comment type="caution">
    <text evidence="2">The sequence shown here is derived from an EMBL/GenBank/DDBJ whole genome shotgun (WGS) entry which is preliminary data.</text>
</comment>
<accession>A0ABQ9WKI3</accession>